<evidence type="ECO:0000259" key="6">
    <source>
        <dbReference type="PROSITE" id="PS50052"/>
    </source>
</evidence>
<dbReference type="CDD" id="cd12036">
    <property type="entry name" value="SH3_MPP5"/>
    <property type="match status" value="1"/>
</dbReference>
<evidence type="ECO:0000256" key="1">
    <source>
        <dbReference type="ARBA" id="ARBA00007014"/>
    </source>
</evidence>
<dbReference type="InterPro" id="IPR008144">
    <property type="entry name" value="Guanylate_kin-like_dom"/>
</dbReference>
<feature type="region of interest" description="Disordered" evidence="4">
    <location>
        <begin position="124"/>
        <end position="151"/>
    </location>
</feature>
<dbReference type="PROSITE" id="PS50002">
    <property type="entry name" value="SH3"/>
    <property type="match status" value="1"/>
</dbReference>
<dbReference type="Gene3D" id="2.30.42.10">
    <property type="match status" value="1"/>
</dbReference>
<dbReference type="Pfam" id="PF07653">
    <property type="entry name" value="SH3_2"/>
    <property type="match status" value="1"/>
</dbReference>
<feature type="compositionally biased region" description="Basic and acidic residues" evidence="4">
    <location>
        <begin position="134"/>
        <end position="144"/>
    </location>
</feature>
<dbReference type="Gene3D" id="2.30.30.40">
    <property type="entry name" value="SH3 Domains"/>
    <property type="match status" value="1"/>
</dbReference>
<comment type="caution">
    <text evidence="8">The sequence shown here is derived from an EMBL/GenBank/DDBJ whole genome shotgun (WGS) entry which is preliminary data.</text>
</comment>
<comment type="similarity">
    <text evidence="1">Belongs to the MAGUK family.</text>
</comment>
<dbReference type="Gene3D" id="3.40.50.300">
    <property type="entry name" value="P-loop containing nucleotide triphosphate hydrolases"/>
    <property type="match status" value="1"/>
</dbReference>
<protein>
    <submittedName>
        <fullName evidence="8">MAGUK p55 subfamily member 5</fullName>
    </submittedName>
</protein>
<dbReference type="PROSITE" id="PS50106">
    <property type="entry name" value="PDZ"/>
    <property type="match status" value="1"/>
</dbReference>
<dbReference type="InterPro" id="IPR008145">
    <property type="entry name" value="GK/Ca_channel_bsu"/>
</dbReference>
<dbReference type="CDD" id="cd00071">
    <property type="entry name" value="GMPK"/>
    <property type="match status" value="1"/>
</dbReference>
<proteinExistence type="inferred from homology"/>
<evidence type="ECO:0000313" key="9">
    <source>
        <dbReference type="Proteomes" id="UP000276133"/>
    </source>
</evidence>
<dbReference type="SMART" id="SM00228">
    <property type="entry name" value="PDZ"/>
    <property type="match status" value="1"/>
</dbReference>
<evidence type="ECO:0000259" key="7">
    <source>
        <dbReference type="PROSITE" id="PS50106"/>
    </source>
</evidence>
<dbReference type="Pfam" id="PF00625">
    <property type="entry name" value="Guanylate_kin"/>
    <property type="match status" value="1"/>
</dbReference>
<keyword evidence="2 3" id="KW-0728">SH3 domain</keyword>
<dbReference type="InterPro" id="IPR020590">
    <property type="entry name" value="Guanylate_kinase_CS"/>
</dbReference>
<evidence type="ECO:0000256" key="4">
    <source>
        <dbReference type="SAM" id="MobiDB-lite"/>
    </source>
</evidence>
<feature type="compositionally biased region" description="Low complexity" evidence="4">
    <location>
        <begin position="53"/>
        <end position="76"/>
    </location>
</feature>
<dbReference type="PROSITE" id="PS50052">
    <property type="entry name" value="GUANYLATE_KINASE_2"/>
    <property type="match status" value="1"/>
</dbReference>
<name>A0A3M7R6L6_BRAPC</name>
<dbReference type="SUPFAM" id="SSF52540">
    <property type="entry name" value="P-loop containing nucleoside triphosphate hydrolases"/>
    <property type="match status" value="1"/>
</dbReference>
<dbReference type="SUPFAM" id="SSF50044">
    <property type="entry name" value="SH3-domain"/>
    <property type="match status" value="1"/>
</dbReference>
<dbReference type="SUPFAM" id="SSF50156">
    <property type="entry name" value="PDZ domain-like"/>
    <property type="match status" value="1"/>
</dbReference>
<dbReference type="AlphaFoldDB" id="A0A3M7R6L6"/>
<dbReference type="SMART" id="SM00072">
    <property type="entry name" value="GuKc"/>
    <property type="match status" value="1"/>
</dbReference>
<keyword evidence="9" id="KW-1185">Reference proteome</keyword>
<dbReference type="InterPro" id="IPR036034">
    <property type="entry name" value="PDZ_sf"/>
</dbReference>
<gene>
    <name evidence="8" type="ORF">BpHYR1_021373</name>
</gene>
<dbReference type="OrthoDB" id="43580at2759"/>
<dbReference type="InterPro" id="IPR001478">
    <property type="entry name" value="PDZ"/>
</dbReference>
<dbReference type="EMBL" id="REGN01004078">
    <property type="protein sequence ID" value="RNA19272.1"/>
    <property type="molecule type" value="Genomic_DNA"/>
</dbReference>
<reference evidence="8 9" key="1">
    <citation type="journal article" date="2018" name="Sci. Rep.">
        <title>Genomic signatures of local adaptation to the degree of environmental predictability in rotifers.</title>
        <authorList>
            <person name="Franch-Gras L."/>
            <person name="Hahn C."/>
            <person name="Garcia-Roger E.M."/>
            <person name="Carmona M.J."/>
            <person name="Serra M."/>
            <person name="Gomez A."/>
        </authorList>
    </citation>
    <scope>NUCLEOTIDE SEQUENCE [LARGE SCALE GENOMIC DNA]</scope>
    <source>
        <strain evidence="8">HYR1</strain>
    </source>
</reference>
<dbReference type="InterPro" id="IPR050716">
    <property type="entry name" value="MAGUK"/>
</dbReference>
<dbReference type="PANTHER" id="PTHR23122">
    <property type="entry name" value="MEMBRANE-ASSOCIATED GUANYLATE KINASE MAGUK"/>
    <property type="match status" value="1"/>
</dbReference>
<evidence type="ECO:0000256" key="3">
    <source>
        <dbReference type="PROSITE-ProRule" id="PRU00192"/>
    </source>
</evidence>
<dbReference type="Pfam" id="PF00595">
    <property type="entry name" value="PDZ"/>
    <property type="match status" value="1"/>
</dbReference>
<dbReference type="InterPro" id="IPR036028">
    <property type="entry name" value="SH3-like_dom_sf"/>
</dbReference>
<dbReference type="SMART" id="SM00326">
    <property type="entry name" value="SH3"/>
    <property type="match status" value="1"/>
</dbReference>
<evidence type="ECO:0000256" key="2">
    <source>
        <dbReference type="ARBA" id="ARBA00022443"/>
    </source>
</evidence>
<accession>A0A3M7R6L6</accession>
<feature type="region of interest" description="Disordered" evidence="4">
    <location>
        <begin position="29"/>
        <end position="76"/>
    </location>
</feature>
<feature type="domain" description="SH3" evidence="5">
    <location>
        <begin position="425"/>
        <end position="496"/>
    </location>
</feature>
<evidence type="ECO:0000259" key="5">
    <source>
        <dbReference type="PROSITE" id="PS50002"/>
    </source>
</evidence>
<organism evidence="8 9">
    <name type="scientific">Brachionus plicatilis</name>
    <name type="common">Marine rotifer</name>
    <name type="synonym">Brachionus muelleri</name>
    <dbReference type="NCBI Taxonomy" id="10195"/>
    <lineage>
        <taxon>Eukaryota</taxon>
        <taxon>Metazoa</taxon>
        <taxon>Spiralia</taxon>
        <taxon>Gnathifera</taxon>
        <taxon>Rotifera</taxon>
        <taxon>Eurotatoria</taxon>
        <taxon>Monogononta</taxon>
        <taxon>Pseudotrocha</taxon>
        <taxon>Ploima</taxon>
        <taxon>Brachionidae</taxon>
        <taxon>Brachionus</taxon>
    </lineage>
</organism>
<feature type="domain" description="PDZ" evidence="7">
    <location>
        <begin position="327"/>
        <end position="407"/>
    </location>
</feature>
<dbReference type="STRING" id="10195.A0A3M7R6L6"/>
<feature type="domain" description="Guanylate kinase-like" evidence="6">
    <location>
        <begin position="553"/>
        <end position="734"/>
    </location>
</feature>
<dbReference type="Proteomes" id="UP000276133">
    <property type="component" value="Unassembled WGS sequence"/>
</dbReference>
<dbReference type="InterPro" id="IPR001452">
    <property type="entry name" value="SH3_domain"/>
</dbReference>
<evidence type="ECO:0000313" key="8">
    <source>
        <dbReference type="EMBL" id="RNA19272.1"/>
    </source>
</evidence>
<feature type="compositionally biased region" description="Basic residues" evidence="4">
    <location>
        <begin position="42"/>
        <end position="52"/>
    </location>
</feature>
<dbReference type="InterPro" id="IPR027417">
    <property type="entry name" value="P-loop_NTPase"/>
</dbReference>
<dbReference type="InterPro" id="IPR035601">
    <property type="entry name" value="MPP5_SH3"/>
</dbReference>
<dbReference type="PROSITE" id="PS00856">
    <property type="entry name" value="GUANYLATE_KINASE_1"/>
    <property type="match status" value="1"/>
</dbReference>
<sequence length="751" mass="86761">MDIYTEGIELSHREMPVDCPDEFIPEIKTRPSLPNLIANHQNKSKKKSKKSLTKLSLSSNESSKSKNSSKNSDFSFSNMNSTHMPLLFNDSEHFHDRPPSYKSQNLYENDLLYLKEKNSTDSKGKVNGAFNSNDEDHVTDDKIKSSNGTIKSNKSNCNQKVNLNENDLKNLLLTCNNDRDLLTQILNSKEFCAKFDVRKSLISKSLKNILLGNETSVVTNEKIYENETILKSFEDGQLVQQSSERIYYSNTVQIEAAVNEKLDSMTKSIENEASSSVKKSNDSKLLLDDLVLNKNADDKIENEGSLTDEGKYLVKKAQYYCVDNLKLVNIEKSDDLPLGATIKNYDGSIMISRIVTGSSAHKSGLLRENDEILEINMIPVRGKTINDVCDMLYDLQGIISFLIIPNMNLEPTIQTPADQNIYKSQKVLHVRTLFNYSPQEDMYIPCRELGLSFTKGDILHITNQDDENWWQAYRDDDKEQEMAGLIPSQSFQEKRLSQMHAVIGDSFMNRKKREKGFCIKSNRRKFLYGLDVKNEDIFTYEEVCLYKPPTDRKRPIVLIGPHNIGRHELRKRLMQANPSLFEVAVPHTTRPQRKDEVDGKDYYFLPRHIFEVDIKQGRFIEHGEYEKNLYGTSRDAIRKVIESSKICILNLYPQAVKNLRNSDLMPYVIYIGPPNLIKLKELKMRMDESFRESDLLDIIDRGREIEELYGHYFDKIIRNCDMDKTYQELFEIINHVQNTENWIPTRWLSSL</sequence>